<keyword evidence="3" id="KW-1185">Reference proteome</keyword>
<protein>
    <recommendedName>
        <fullName evidence="1">Antitoxin FitA-like ribbon-helix-helix domain-containing protein</fullName>
    </recommendedName>
</protein>
<dbReference type="AlphaFoldDB" id="A0A7I9V3M8"/>
<dbReference type="Gene3D" id="1.10.1220.10">
    <property type="entry name" value="Met repressor-like"/>
    <property type="match status" value="1"/>
</dbReference>
<gene>
    <name evidence="2" type="ORF">nbrc107696_00860</name>
</gene>
<organism evidence="2 3">
    <name type="scientific">Gordonia spumicola</name>
    <dbReference type="NCBI Taxonomy" id="589161"/>
    <lineage>
        <taxon>Bacteria</taxon>
        <taxon>Bacillati</taxon>
        <taxon>Actinomycetota</taxon>
        <taxon>Actinomycetes</taxon>
        <taxon>Mycobacteriales</taxon>
        <taxon>Gordoniaceae</taxon>
        <taxon>Gordonia</taxon>
    </lineage>
</organism>
<dbReference type="GO" id="GO:0006355">
    <property type="term" value="P:regulation of DNA-templated transcription"/>
    <property type="evidence" value="ECO:0007669"/>
    <property type="project" value="InterPro"/>
</dbReference>
<evidence type="ECO:0000313" key="3">
    <source>
        <dbReference type="Proteomes" id="UP000444960"/>
    </source>
</evidence>
<dbReference type="InterPro" id="IPR013321">
    <property type="entry name" value="Arc_rbn_hlx_hlx"/>
</dbReference>
<name>A0A7I9V3M8_9ACTN</name>
<feature type="domain" description="Antitoxin FitA-like ribbon-helix-helix" evidence="1">
    <location>
        <begin position="12"/>
        <end position="49"/>
    </location>
</feature>
<evidence type="ECO:0000259" key="1">
    <source>
        <dbReference type="Pfam" id="PF22513"/>
    </source>
</evidence>
<dbReference type="Pfam" id="PF22513">
    <property type="entry name" value="FitA-like_RHH"/>
    <property type="match status" value="1"/>
</dbReference>
<dbReference type="InterPro" id="IPR053853">
    <property type="entry name" value="FitA-like_RHH"/>
</dbReference>
<dbReference type="SUPFAM" id="SSF47598">
    <property type="entry name" value="Ribbon-helix-helix"/>
    <property type="match status" value="1"/>
</dbReference>
<proteinExistence type="predicted"/>
<reference evidence="3" key="1">
    <citation type="submission" date="2019-06" db="EMBL/GenBank/DDBJ databases">
        <title>Gordonia isolated from sludge of a wastewater treatment plant.</title>
        <authorList>
            <person name="Tamura T."/>
            <person name="Aoyama K."/>
            <person name="Kang Y."/>
            <person name="Saito S."/>
            <person name="Akiyama N."/>
            <person name="Yazawa K."/>
            <person name="Gonoi T."/>
            <person name="Mikami Y."/>
        </authorList>
    </citation>
    <scope>NUCLEOTIDE SEQUENCE [LARGE SCALE GENOMIC DNA]</scope>
    <source>
        <strain evidence="3">NBRC 107696</strain>
    </source>
</reference>
<sequence length="86" mass="9665">MLAFLAIIDGMPALHIRDVSEETIASLKRRAHRHGRSVQQELRNVLDRVAAEPLTEARRKPLNLNTVDTGVAATFDRADLYGDDER</sequence>
<dbReference type="Proteomes" id="UP000444960">
    <property type="component" value="Unassembled WGS sequence"/>
</dbReference>
<accession>A0A7I9V3M8</accession>
<evidence type="ECO:0000313" key="2">
    <source>
        <dbReference type="EMBL" id="GED99639.1"/>
    </source>
</evidence>
<comment type="caution">
    <text evidence="2">The sequence shown here is derived from an EMBL/GenBank/DDBJ whole genome shotgun (WGS) entry which is preliminary data.</text>
</comment>
<dbReference type="EMBL" id="BJOV01000001">
    <property type="protein sequence ID" value="GED99639.1"/>
    <property type="molecule type" value="Genomic_DNA"/>
</dbReference>
<dbReference type="InterPro" id="IPR010985">
    <property type="entry name" value="Ribbon_hlx_hlx"/>
</dbReference>